<dbReference type="InterPro" id="IPR011542">
    <property type="entry name" value="SUF_FeS_clus_asmbl_SufD"/>
</dbReference>
<dbReference type="InterPro" id="IPR045595">
    <property type="entry name" value="SufBD_N"/>
</dbReference>
<dbReference type="Pfam" id="PF01458">
    <property type="entry name" value="SUFBD_core"/>
    <property type="match status" value="1"/>
</dbReference>
<gene>
    <name evidence="4" type="primary">sufD</name>
    <name evidence="4" type="ORF">ACE5LO_09075</name>
</gene>
<evidence type="ECO:0000256" key="1">
    <source>
        <dbReference type="ARBA" id="ARBA00043967"/>
    </source>
</evidence>
<dbReference type="InterPro" id="IPR055346">
    <property type="entry name" value="Fe-S_cluster_assembly_SufBD"/>
</dbReference>
<keyword evidence="5" id="KW-1185">Reference proteome</keyword>
<evidence type="ECO:0000259" key="3">
    <source>
        <dbReference type="Pfam" id="PF19295"/>
    </source>
</evidence>
<feature type="domain" description="SUF system FeS cluster assembly SufBD core" evidence="2">
    <location>
        <begin position="167"/>
        <end position="400"/>
    </location>
</feature>
<dbReference type="EMBL" id="JBHIRY010000006">
    <property type="protein sequence ID" value="MFB5760543.1"/>
    <property type="molecule type" value="Genomic_DNA"/>
</dbReference>
<protein>
    <submittedName>
        <fullName evidence="4">Fe-S cluster assembly protein SufD</fullName>
    </submittedName>
</protein>
<organism evidence="4 5">
    <name type="scientific">Paenibacillus medicaginis</name>
    <dbReference type="NCBI Taxonomy" id="1470560"/>
    <lineage>
        <taxon>Bacteria</taxon>
        <taxon>Bacillati</taxon>
        <taxon>Bacillota</taxon>
        <taxon>Bacilli</taxon>
        <taxon>Bacillales</taxon>
        <taxon>Paenibacillaceae</taxon>
        <taxon>Paenibacillus</taxon>
    </lineage>
</organism>
<comment type="similarity">
    <text evidence="1">Belongs to the iron-sulfur cluster assembly SufBD family.</text>
</comment>
<evidence type="ECO:0000313" key="4">
    <source>
        <dbReference type="EMBL" id="MFB5760543.1"/>
    </source>
</evidence>
<dbReference type="InterPro" id="IPR000825">
    <property type="entry name" value="SUF_FeS_clus_asmbl_SufBD_core"/>
</dbReference>
<accession>A0ABV5BZT7</accession>
<dbReference type="NCBIfam" id="TIGR01981">
    <property type="entry name" value="sufD"/>
    <property type="match status" value="1"/>
</dbReference>
<dbReference type="Pfam" id="PF19295">
    <property type="entry name" value="SufBD_N"/>
    <property type="match status" value="1"/>
</dbReference>
<dbReference type="PANTHER" id="PTHR30508">
    <property type="entry name" value="FES CLUSTER ASSEMBLY PROTEIN SUF"/>
    <property type="match status" value="1"/>
</dbReference>
<proteinExistence type="inferred from homology"/>
<evidence type="ECO:0000313" key="5">
    <source>
        <dbReference type="Proteomes" id="UP001580430"/>
    </source>
</evidence>
<dbReference type="SUPFAM" id="SSF101960">
    <property type="entry name" value="Stabilizer of iron transporter SufD"/>
    <property type="match status" value="1"/>
</dbReference>
<dbReference type="RefSeq" id="WP_375519689.1">
    <property type="nucleotide sequence ID" value="NZ_JBHIRY010000006.1"/>
</dbReference>
<name>A0ABV5BZT7_9BACL</name>
<evidence type="ECO:0000259" key="2">
    <source>
        <dbReference type="Pfam" id="PF01458"/>
    </source>
</evidence>
<comment type="caution">
    <text evidence="4">The sequence shown here is derived from an EMBL/GenBank/DDBJ whole genome shotgun (WGS) entry which is preliminary data.</text>
</comment>
<dbReference type="Proteomes" id="UP001580430">
    <property type="component" value="Unassembled WGS sequence"/>
</dbReference>
<dbReference type="InterPro" id="IPR037284">
    <property type="entry name" value="SUF_FeS_clus_asmbl_SufBD_sf"/>
</dbReference>
<dbReference type="PANTHER" id="PTHR30508:SF1">
    <property type="entry name" value="UPF0051 PROTEIN ABCI8, CHLOROPLASTIC-RELATED"/>
    <property type="match status" value="1"/>
</dbReference>
<feature type="domain" description="SUF system FeS cluster assembly SufBD N-terminal" evidence="3">
    <location>
        <begin position="101"/>
        <end position="163"/>
    </location>
</feature>
<reference evidence="4 5" key="1">
    <citation type="submission" date="2024-09" db="EMBL/GenBank/DDBJ databases">
        <title>Paenibacillus zeirhizospherea sp. nov., isolated from surface of the maize (Zea mays) roots in a horticulture field, Hungary.</title>
        <authorList>
            <person name="Marton D."/>
            <person name="Farkas M."/>
            <person name="Bedics A."/>
            <person name="Toth E."/>
            <person name="Tancsics A."/>
            <person name="Boka K."/>
            <person name="Marati G."/>
            <person name="Kriszt B."/>
            <person name="Cserhati M."/>
        </authorList>
    </citation>
    <scope>NUCLEOTIDE SEQUENCE [LARGE SCALE GENOMIC DNA]</scope>
    <source>
        <strain evidence="4 5">JCM 18446</strain>
    </source>
</reference>
<sequence length="438" mass="47970">MTMNSAENRGSEQLRFEAEPDWLTVLRKKGLDAAGTLQLPKLEKTNLQRWPLQQQGACRKPERVPALDELPESIRGWVHADNVLVQRNSGPLISHLTEALQQQGVILTDLETAARLYPELVKSYFMQAVQTEENLLTAQHAAHWSGGAFIYIPEGVHVENPMQTLFLVDESDTLFMPHVLVVAEERSSVTLVENTMSSLQKSVGVNQAIMEVFVGKGAKVNVVSLHQLERDLIDLTYRRAIVEHDGTVNWLIGEMNQGETMSDTASILKGEGAGSDMKTILVGSGSQTMNITARTEHFGKNSSSDMVIRAVMREQSTAILNGITKIGKGASGTNGQQTEKILMLHPKARGDANPILLIDEDDVKAGHAASVGQVNPEQLYYMMSRGITRAEAERLIVYGFLAPVVAEVPLEGAAAQMQALVEQKLGQVKEVDQASISE</sequence>